<dbReference type="InterPro" id="IPR000644">
    <property type="entry name" value="CBS_dom"/>
</dbReference>
<dbReference type="PROSITE" id="PS51371">
    <property type="entry name" value="CBS"/>
    <property type="match status" value="1"/>
</dbReference>
<dbReference type="Gene3D" id="3.90.550.10">
    <property type="entry name" value="Spore Coat Polysaccharide Biosynthesis Protein SpsA, Chain A"/>
    <property type="match status" value="1"/>
</dbReference>
<dbReference type="KEGG" id="fnk:E1750_14020"/>
<dbReference type="PANTHER" id="PTHR22572">
    <property type="entry name" value="SUGAR-1-PHOSPHATE GUANYL TRANSFERASE"/>
    <property type="match status" value="1"/>
</dbReference>
<sequence>MIRNKEEFSLFVASPNDSIKSCMARIEQNKKGGLIIIDENQLLLGSLSDGDIRRALLAGKTLDDPITGCYNTNPIKSLDHEADALSFEILIEKKITLLPIVNGANILMAIQTADKGHRFEPVSNYVVLMVGGEGLRLGELTRDMPKTLLKVGGKPILQTILERLAYFGFRNIILCTNYLSEAIEDFCGDGTQFGLNVSYYKEKNKLGTIGAVKNLKQQLKEPFLVMNGDLLTGLNYKNILDFHRANGSVMTIGCANYTSNVPYGVIETDGVRVKRILEKPSYSYRVSGGIYVLNHQLLDLIPSDRYFDITDLMEIIIAQQQLISAFPIEEYWLDIGLPNDFLKANEDYNQLFNL</sequence>
<dbReference type="Gene3D" id="3.10.580.10">
    <property type="entry name" value="CBS-domain"/>
    <property type="match status" value="1"/>
</dbReference>
<dbReference type="SUPFAM" id="SSF54631">
    <property type="entry name" value="CBS-domain pair"/>
    <property type="match status" value="1"/>
</dbReference>
<feature type="domain" description="CBS" evidence="2">
    <location>
        <begin position="1"/>
        <end position="62"/>
    </location>
</feature>
<dbReference type="OrthoDB" id="9813880at2"/>
<dbReference type="Proteomes" id="UP000291124">
    <property type="component" value="Chromosome"/>
</dbReference>
<dbReference type="InterPro" id="IPR050486">
    <property type="entry name" value="Mannose-1P_guanyltransferase"/>
</dbReference>
<accession>A0A4P6Y9X0</accession>
<dbReference type="Pfam" id="PF00483">
    <property type="entry name" value="NTP_transferase"/>
    <property type="match status" value="1"/>
</dbReference>
<dbReference type="InterPro" id="IPR046342">
    <property type="entry name" value="CBS_dom_sf"/>
</dbReference>
<dbReference type="Pfam" id="PF00571">
    <property type="entry name" value="CBS"/>
    <property type="match status" value="1"/>
</dbReference>
<dbReference type="InterPro" id="IPR005835">
    <property type="entry name" value="NTP_transferase_dom"/>
</dbReference>
<name>A0A4P6Y9X0_9FLAO</name>
<evidence type="ECO:0000313" key="4">
    <source>
        <dbReference type="Proteomes" id="UP000291124"/>
    </source>
</evidence>
<evidence type="ECO:0000259" key="2">
    <source>
        <dbReference type="PROSITE" id="PS51371"/>
    </source>
</evidence>
<dbReference type="EMBL" id="CP037933">
    <property type="protein sequence ID" value="QBN19871.1"/>
    <property type="molecule type" value="Genomic_DNA"/>
</dbReference>
<dbReference type="SUPFAM" id="SSF53448">
    <property type="entry name" value="Nucleotide-diphospho-sugar transferases"/>
    <property type="match status" value="1"/>
</dbReference>
<organism evidence="3 4">
    <name type="scientific">Flavobacterium nackdongense</name>
    <dbReference type="NCBI Taxonomy" id="2547394"/>
    <lineage>
        <taxon>Bacteria</taxon>
        <taxon>Pseudomonadati</taxon>
        <taxon>Bacteroidota</taxon>
        <taxon>Flavobacteriia</taxon>
        <taxon>Flavobacteriales</taxon>
        <taxon>Flavobacteriaceae</taxon>
        <taxon>Flavobacterium</taxon>
    </lineage>
</organism>
<reference evidence="4" key="1">
    <citation type="submission" date="2019-03" db="EMBL/GenBank/DDBJ databases">
        <title>Flavobacterium sp.</title>
        <authorList>
            <person name="Kim H."/>
        </authorList>
    </citation>
    <scope>NUCLEOTIDE SEQUENCE [LARGE SCALE GENOMIC DNA]</scope>
    <source>
        <strain evidence="4">GS13</strain>
    </source>
</reference>
<dbReference type="InterPro" id="IPR029044">
    <property type="entry name" value="Nucleotide-diphossugar_trans"/>
</dbReference>
<keyword evidence="4" id="KW-1185">Reference proteome</keyword>
<dbReference type="RefSeq" id="WP_133277387.1">
    <property type="nucleotide sequence ID" value="NZ_CP037933.1"/>
</dbReference>
<evidence type="ECO:0000256" key="1">
    <source>
        <dbReference type="PROSITE-ProRule" id="PRU00703"/>
    </source>
</evidence>
<keyword evidence="1" id="KW-0129">CBS domain</keyword>
<evidence type="ECO:0000313" key="3">
    <source>
        <dbReference type="EMBL" id="QBN19871.1"/>
    </source>
</evidence>
<protein>
    <submittedName>
        <fullName evidence="3">CBS domain-containing protein</fullName>
    </submittedName>
</protein>
<dbReference type="AlphaFoldDB" id="A0A4P6Y9X0"/>
<gene>
    <name evidence="3" type="ORF">E1750_14020</name>
</gene>
<dbReference type="CDD" id="cd06426">
    <property type="entry name" value="NTP_transferase_like_2"/>
    <property type="match status" value="1"/>
</dbReference>
<proteinExistence type="predicted"/>